<sequence length="96" mass="10597">AILCLGAWRRSLPWRVAPFSAWRAAPFPPGAWRRSLPWRVAPFPALARCAVLCLGALRRLRLGRSCAGFLPPWRAAPCPAALDACRRCPQLSGLHL</sequence>
<evidence type="ECO:0000313" key="2">
    <source>
        <dbReference type="WBParaSite" id="maker-uti_cns_0004945-snap-gene-0.6-mRNA-1"/>
    </source>
</evidence>
<evidence type="ECO:0000313" key="1">
    <source>
        <dbReference type="Proteomes" id="UP000095280"/>
    </source>
</evidence>
<accession>A0A1I8H9A0</accession>
<reference evidence="2" key="1">
    <citation type="submission" date="2016-11" db="UniProtKB">
        <authorList>
            <consortium name="WormBaseParasite"/>
        </authorList>
    </citation>
    <scope>IDENTIFICATION</scope>
</reference>
<dbReference type="Proteomes" id="UP000095280">
    <property type="component" value="Unplaced"/>
</dbReference>
<dbReference type="AlphaFoldDB" id="A0A1I8H9A0"/>
<dbReference type="WBParaSite" id="maker-uti_cns_0004945-snap-gene-0.6-mRNA-1">
    <property type="protein sequence ID" value="maker-uti_cns_0004945-snap-gene-0.6-mRNA-1"/>
    <property type="gene ID" value="maker-uti_cns_0004945-snap-gene-0.6"/>
</dbReference>
<name>A0A1I8H9A0_9PLAT</name>
<proteinExistence type="predicted"/>
<protein>
    <submittedName>
        <fullName evidence="2">Secreted protein</fullName>
    </submittedName>
</protein>
<organism evidence="1 2">
    <name type="scientific">Macrostomum lignano</name>
    <dbReference type="NCBI Taxonomy" id="282301"/>
    <lineage>
        <taxon>Eukaryota</taxon>
        <taxon>Metazoa</taxon>
        <taxon>Spiralia</taxon>
        <taxon>Lophotrochozoa</taxon>
        <taxon>Platyhelminthes</taxon>
        <taxon>Rhabditophora</taxon>
        <taxon>Macrostomorpha</taxon>
        <taxon>Macrostomida</taxon>
        <taxon>Macrostomidae</taxon>
        <taxon>Macrostomum</taxon>
    </lineage>
</organism>
<keyword evidence="1" id="KW-1185">Reference proteome</keyword>